<dbReference type="Gene3D" id="1.10.1040.10">
    <property type="entry name" value="N-(1-d-carboxylethyl)-l-norvaline Dehydrogenase, domain 2"/>
    <property type="match status" value="1"/>
</dbReference>
<keyword evidence="5" id="KW-0520">NAD</keyword>
<accession>A0A4S2F2X6</accession>
<dbReference type="EC" id="1.1.1.35" evidence="11"/>
<dbReference type="GO" id="GO:0003857">
    <property type="term" value="F:(3S)-3-hydroxyacyl-CoA dehydrogenase (NAD+) activity"/>
    <property type="evidence" value="ECO:0007669"/>
    <property type="project" value="UniProtKB-EC"/>
</dbReference>
<keyword evidence="6" id="KW-0443">Lipid metabolism</keyword>
<evidence type="ECO:0000256" key="3">
    <source>
        <dbReference type="ARBA" id="ARBA00022832"/>
    </source>
</evidence>
<evidence type="ECO:0000256" key="5">
    <source>
        <dbReference type="ARBA" id="ARBA00023027"/>
    </source>
</evidence>
<evidence type="ECO:0000256" key="6">
    <source>
        <dbReference type="ARBA" id="ARBA00023098"/>
    </source>
</evidence>
<dbReference type="GO" id="GO:0006635">
    <property type="term" value="P:fatty acid beta-oxidation"/>
    <property type="evidence" value="ECO:0007669"/>
    <property type="project" value="TreeGrafter"/>
</dbReference>
<evidence type="ECO:0000259" key="10">
    <source>
        <dbReference type="Pfam" id="PF02737"/>
    </source>
</evidence>
<evidence type="ECO:0000259" key="9">
    <source>
        <dbReference type="Pfam" id="PF00725"/>
    </source>
</evidence>
<keyword evidence="3" id="KW-0276">Fatty acid metabolism</keyword>
<keyword evidence="4 11" id="KW-0560">Oxidoreductase</keyword>
<comment type="caution">
    <text evidence="11">The sequence shown here is derived from an EMBL/GenBank/DDBJ whole genome shotgun (WGS) entry which is preliminary data.</text>
</comment>
<evidence type="ECO:0000256" key="1">
    <source>
        <dbReference type="ARBA" id="ARBA00005005"/>
    </source>
</evidence>
<dbReference type="Pfam" id="PF00725">
    <property type="entry name" value="3HCDH"/>
    <property type="match status" value="1"/>
</dbReference>
<dbReference type="InterPro" id="IPR036291">
    <property type="entry name" value="NAD(P)-bd_dom_sf"/>
</dbReference>
<comment type="catalytic activity">
    <reaction evidence="7">
        <text>a (3S)-3-hydroxyacyl-CoA + NAD(+) = a 3-oxoacyl-CoA + NADH + H(+)</text>
        <dbReference type="Rhea" id="RHEA:22432"/>
        <dbReference type="ChEBI" id="CHEBI:15378"/>
        <dbReference type="ChEBI" id="CHEBI:57318"/>
        <dbReference type="ChEBI" id="CHEBI:57540"/>
        <dbReference type="ChEBI" id="CHEBI:57945"/>
        <dbReference type="ChEBI" id="CHEBI:90726"/>
        <dbReference type="EC" id="1.1.1.35"/>
    </reaction>
</comment>
<dbReference type="EMBL" id="SRYE01000001">
    <property type="protein sequence ID" value="TGY63316.1"/>
    <property type="molecule type" value="Genomic_DNA"/>
</dbReference>
<evidence type="ECO:0000256" key="2">
    <source>
        <dbReference type="ARBA" id="ARBA00005086"/>
    </source>
</evidence>
<dbReference type="SUPFAM" id="SSF51735">
    <property type="entry name" value="NAD(P)-binding Rossmann-fold domains"/>
    <property type="match status" value="1"/>
</dbReference>
<name>A0A4S2F2X6_9ACTN</name>
<feature type="domain" description="3-hydroxyacyl-CoA dehydrogenase NAD binding" evidence="10">
    <location>
        <begin position="5"/>
        <end position="218"/>
    </location>
</feature>
<gene>
    <name evidence="11" type="ORF">E5334_02110</name>
</gene>
<feature type="domain" description="3-hydroxyacyl-CoA dehydrogenase C-terminal" evidence="9">
    <location>
        <begin position="222"/>
        <end position="322"/>
    </location>
</feature>
<dbReference type="GO" id="GO:0070403">
    <property type="term" value="F:NAD+ binding"/>
    <property type="evidence" value="ECO:0007669"/>
    <property type="project" value="InterPro"/>
</dbReference>
<sequence length="325" mass="35449">MAFQKVVVAGGGVLGSQIAFQSAYCGLDTTIWLRSEGSIGRTQPKIDQLVKDYHAQIDEMAEALKKSQEEGEPMPTGAWAMGIADPDNFDPDACHKKVDEATKNLCLELDMAKAVEDADVVVESMAEQEKAKIDFYKKLAPLMPAKTVLVTNSSSLLPSTFARYTGRPDRYLAMHFANHIWKNNIAEVMAQSKTSAASFDAVIGFAKKIRMVPLPVHKEKAGYLLNSMLIPFLFSAMDLYVNGISDPESIDTAWVRGTGSPNGPFQILDVVGLVTAYNIVQPYTKIPGFVAPYNFKGISAMLKKKIDAGETGVAAGKGFYDYSQK</sequence>
<dbReference type="InterPro" id="IPR013328">
    <property type="entry name" value="6PGD_dom2"/>
</dbReference>
<dbReference type="OrthoDB" id="9771883at2"/>
<comment type="pathway">
    <text evidence="2">Lipid metabolism; butanoate metabolism.</text>
</comment>
<proteinExistence type="predicted"/>
<organism evidence="11 12">
    <name type="scientific">Muricaecibacterium torontonense</name>
    <dbReference type="NCBI Taxonomy" id="3032871"/>
    <lineage>
        <taxon>Bacteria</taxon>
        <taxon>Bacillati</taxon>
        <taxon>Actinomycetota</taxon>
        <taxon>Coriobacteriia</taxon>
        <taxon>Coriobacteriales</taxon>
        <taxon>Atopobiaceae</taxon>
        <taxon>Muricaecibacterium</taxon>
    </lineage>
</organism>
<dbReference type="InterPro" id="IPR052242">
    <property type="entry name" value="Mito_3-hydroxyacyl-CoA_DH"/>
</dbReference>
<dbReference type="Pfam" id="PF02737">
    <property type="entry name" value="3HCDH_N"/>
    <property type="match status" value="1"/>
</dbReference>
<evidence type="ECO:0000256" key="8">
    <source>
        <dbReference type="PIRSR" id="PIRSR000105-1"/>
    </source>
</evidence>
<keyword evidence="12" id="KW-1185">Reference proteome</keyword>
<dbReference type="InterPro" id="IPR006108">
    <property type="entry name" value="3HC_DH_C"/>
</dbReference>
<evidence type="ECO:0000256" key="7">
    <source>
        <dbReference type="ARBA" id="ARBA00049556"/>
    </source>
</evidence>
<dbReference type="InterPro" id="IPR008927">
    <property type="entry name" value="6-PGluconate_DH-like_C_sf"/>
</dbReference>
<evidence type="ECO:0000313" key="12">
    <source>
        <dbReference type="Proteomes" id="UP000310263"/>
    </source>
</evidence>
<dbReference type="InterPro" id="IPR006176">
    <property type="entry name" value="3-OHacyl-CoA_DH_NAD-bd"/>
</dbReference>
<reference evidence="11 12" key="1">
    <citation type="submission" date="2019-04" db="EMBL/GenBank/DDBJ databases">
        <title>Microbes associate with the intestines of laboratory mice.</title>
        <authorList>
            <person name="Navarre W."/>
            <person name="Wong E."/>
            <person name="Huang K."/>
            <person name="Tropini C."/>
            <person name="Ng K."/>
            <person name="Yu B."/>
        </authorList>
    </citation>
    <scope>NUCLEOTIDE SEQUENCE [LARGE SCALE GENOMIC DNA]</scope>
    <source>
        <strain evidence="11 12">NM07_P-09</strain>
    </source>
</reference>
<protein>
    <submittedName>
        <fullName evidence="11">3-hydroxyacyl-CoA dehydrogenase</fullName>
        <ecNumber evidence="11">1.1.1.35</ecNumber>
    </submittedName>
</protein>
<dbReference type="PIRSF" id="PIRSF000105">
    <property type="entry name" value="HCDH"/>
    <property type="match status" value="1"/>
</dbReference>
<feature type="site" description="Important for catalytic activity" evidence="8">
    <location>
        <position position="175"/>
    </location>
</feature>
<dbReference type="Proteomes" id="UP000310263">
    <property type="component" value="Unassembled WGS sequence"/>
</dbReference>
<dbReference type="Gene3D" id="3.40.50.720">
    <property type="entry name" value="NAD(P)-binding Rossmann-like Domain"/>
    <property type="match status" value="1"/>
</dbReference>
<evidence type="ECO:0000313" key="11">
    <source>
        <dbReference type="EMBL" id="TGY63316.1"/>
    </source>
</evidence>
<dbReference type="PANTHER" id="PTHR43561:SF3">
    <property type="entry name" value="HYDROXYACYL-COENZYME A DEHYDROGENASE, MITOCHONDRIAL"/>
    <property type="match status" value="1"/>
</dbReference>
<dbReference type="SUPFAM" id="SSF48179">
    <property type="entry name" value="6-phosphogluconate dehydrogenase C-terminal domain-like"/>
    <property type="match status" value="1"/>
</dbReference>
<dbReference type="RefSeq" id="WP_136011943.1">
    <property type="nucleotide sequence ID" value="NZ_SRYE01000001.1"/>
</dbReference>
<dbReference type="NCBIfam" id="NF006143">
    <property type="entry name" value="PRK08293.1"/>
    <property type="match status" value="1"/>
</dbReference>
<evidence type="ECO:0000256" key="4">
    <source>
        <dbReference type="ARBA" id="ARBA00023002"/>
    </source>
</evidence>
<dbReference type="PANTHER" id="PTHR43561">
    <property type="match status" value="1"/>
</dbReference>
<dbReference type="InterPro" id="IPR022694">
    <property type="entry name" value="3-OHacyl-CoA_DH"/>
</dbReference>
<dbReference type="AlphaFoldDB" id="A0A4S2F2X6"/>
<comment type="pathway">
    <text evidence="1">Lipid metabolism; fatty acid beta-oxidation.</text>
</comment>